<evidence type="ECO:0008006" key="3">
    <source>
        <dbReference type="Google" id="ProtNLM"/>
    </source>
</evidence>
<reference evidence="1 2" key="1">
    <citation type="submission" date="2024-01" db="EMBL/GenBank/DDBJ databases">
        <title>Genome assemblies of Stephania.</title>
        <authorList>
            <person name="Yang L."/>
        </authorList>
    </citation>
    <scope>NUCLEOTIDE SEQUENCE [LARGE SCALE GENOMIC DNA]</scope>
    <source>
        <strain evidence="1">QJT</strain>
        <tissue evidence="1">Leaf</tissue>
    </source>
</reference>
<evidence type="ECO:0000313" key="1">
    <source>
        <dbReference type="EMBL" id="KAK9138141.1"/>
    </source>
</evidence>
<proteinExistence type="predicted"/>
<evidence type="ECO:0000313" key="2">
    <source>
        <dbReference type="Proteomes" id="UP001417504"/>
    </source>
</evidence>
<dbReference type="EMBL" id="JBBNAE010000003">
    <property type="protein sequence ID" value="KAK9138141.1"/>
    <property type="molecule type" value="Genomic_DNA"/>
</dbReference>
<comment type="caution">
    <text evidence="1">The sequence shown here is derived from an EMBL/GenBank/DDBJ whole genome shotgun (WGS) entry which is preliminary data.</text>
</comment>
<accession>A0AAP0JQ41</accession>
<dbReference type="PANTHER" id="PTHR31635:SF196">
    <property type="entry name" value="REVERSE TRANSCRIPTASE DOMAIN-CONTAINING PROTEIN-RELATED"/>
    <property type="match status" value="1"/>
</dbReference>
<dbReference type="PANTHER" id="PTHR31635">
    <property type="entry name" value="REVERSE TRANSCRIPTASE DOMAIN-CONTAINING PROTEIN-RELATED"/>
    <property type="match status" value="1"/>
</dbReference>
<organism evidence="1 2">
    <name type="scientific">Stephania japonica</name>
    <dbReference type="NCBI Taxonomy" id="461633"/>
    <lineage>
        <taxon>Eukaryota</taxon>
        <taxon>Viridiplantae</taxon>
        <taxon>Streptophyta</taxon>
        <taxon>Embryophyta</taxon>
        <taxon>Tracheophyta</taxon>
        <taxon>Spermatophyta</taxon>
        <taxon>Magnoliopsida</taxon>
        <taxon>Ranunculales</taxon>
        <taxon>Menispermaceae</taxon>
        <taxon>Menispermoideae</taxon>
        <taxon>Cissampelideae</taxon>
        <taxon>Stephania</taxon>
    </lineage>
</organism>
<protein>
    <recommendedName>
        <fullName evidence="3">Reverse transcriptase domain-containing protein</fullName>
    </recommendedName>
</protein>
<gene>
    <name evidence="1" type="ORF">Sjap_008735</name>
</gene>
<dbReference type="AlphaFoldDB" id="A0AAP0JQ41"/>
<name>A0AAP0JQ41_9MAGN</name>
<sequence>MAFMNEFHKTGVVCAKMNETYISLIPKGTHQGQVNNYRPISLITSPYKNLSKVLATRLRSVLERTIASEQNAFTPGRHMLDSVSIESETIEHIRVGIEVSNQIRFCQSLCLCGLELLRLCI</sequence>
<keyword evidence="2" id="KW-1185">Reference proteome</keyword>
<dbReference type="Proteomes" id="UP001417504">
    <property type="component" value="Unassembled WGS sequence"/>
</dbReference>